<keyword evidence="2" id="KW-0673">Quorum sensing</keyword>
<dbReference type="Proteomes" id="UP000010802">
    <property type="component" value="Chromosome"/>
</dbReference>
<keyword evidence="4 8" id="KW-0812">Transmembrane</keyword>
<dbReference type="InterPro" id="IPR006741">
    <property type="entry name" value="AgrB"/>
</dbReference>
<dbReference type="EMBL" id="HF563609">
    <property type="protein sequence ID" value="CDI40908.1"/>
    <property type="molecule type" value="Genomic_DNA"/>
</dbReference>
<keyword evidence="7 8" id="KW-0472">Membrane</keyword>
<feature type="transmembrane region" description="Helical" evidence="8">
    <location>
        <begin position="171"/>
        <end position="193"/>
    </location>
</feature>
<feature type="transmembrane region" description="Helical" evidence="8">
    <location>
        <begin position="147"/>
        <end position="165"/>
    </location>
</feature>
<dbReference type="STRING" id="1209989.TepRe1_2005"/>
<dbReference type="SMART" id="SM00793">
    <property type="entry name" value="AgrB"/>
    <property type="match status" value="1"/>
</dbReference>
<evidence type="ECO:0000256" key="5">
    <source>
        <dbReference type="ARBA" id="ARBA00022801"/>
    </source>
</evidence>
<name>F4LQX9_TEPAE</name>
<organism evidence="9 10">
    <name type="scientific">Tepidanaerobacter acetatoxydans (strain DSM 21804 / JCM 16047 / Re1)</name>
    <dbReference type="NCBI Taxonomy" id="1209989"/>
    <lineage>
        <taxon>Bacteria</taxon>
        <taxon>Bacillati</taxon>
        <taxon>Bacillota</taxon>
        <taxon>Clostridia</taxon>
        <taxon>Thermosediminibacterales</taxon>
        <taxon>Tepidanaerobacteraceae</taxon>
        <taxon>Tepidanaerobacter</taxon>
    </lineage>
</organism>
<dbReference type="AlphaFoldDB" id="F4LQX9"/>
<gene>
    <name evidence="9" type="ordered locus">TEPIRE1_2162</name>
</gene>
<reference evidence="10" key="1">
    <citation type="journal article" date="2013" name="Genome Announc.">
        <title>First genome sequence of a syntrophic acetate-oxidizing bacterium, Tepidanaerobacter acetatoxydans strain Re1.</title>
        <authorList>
            <person name="Manzoor S."/>
            <person name="Bongcam-Rudloff E."/>
            <person name="Schnurer A."/>
            <person name="Muller B."/>
        </authorList>
    </citation>
    <scope>NUCLEOTIDE SEQUENCE [LARGE SCALE GENOMIC DNA]</scope>
    <source>
        <strain evidence="10">Re1</strain>
    </source>
</reference>
<dbReference type="GO" id="GO:0006508">
    <property type="term" value="P:proteolysis"/>
    <property type="evidence" value="ECO:0007669"/>
    <property type="project" value="UniProtKB-KW"/>
</dbReference>
<evidence type="ECO:0000313" key="10">
    <source>
        <dbReference type="Proteomes" id="UP000010802"/>
    </source>
</evidence>
<dbReference type="Pfam" id="PF04647">
    <property type="entry name" value="AgrB"/>
    <property type="match status" value="1"/>
</dbReference>
<keyword evidence="1" id="KW-1003">Cell membrane</keyword>
<evidence type="ECO:0000313" key="9">
    <source>
        <dbReference type="EMBL" id="CDI40908.1"/>
    </source>
</evidence>
<keyword evidence="6 8" id="KW-1133">Transmembrane helix</keyword>
<keyword evidence="10" id="KW-1185">Reference proteome</keyword>
<evidence type="ECO:0000256" key="6">
    <source>
        <dbReference type="ARBA" id="ARBA00022989"/>
    </source>
</evidence>
<evidence type="ECO:0000256" key="1">
    <source>
        <dbReference type="ARBA" id="ARBA00022475"/>
    </source>
</evidence>
<feature type="transmembrane region" description="Helical" evidence="8">
    <location>
        <begin position="106"/>
        <end position="126"/>
    </location>
</feature>
<keyword evidence="5" id="KW-0378">Hydrolase</keyword>
<dbReference type="HOGENOM" id="CLU_098969_2_1_9"/>
<proteinExistence type="predicted"/>
<accession>F4LQX9</accession>
<evidence type="ECO:0000256" key="4">
    <source>
        <dbReference type="ARBA" id="ARBA00022692"/>
    </source>
</evidence>
<keyword evidence="3" id="KW-0645">Protease</keyword>
<evidence type="ECO:0000256" key="3">
    <source>
        <dbReference type="ARBA" id="ARBA00022670"/>
    </source>
</evidence>
<protein>
    <submittedName>
        <fullName evidence="9">Accessory gene regulator B</fullName>
    </submittedName>
</protein>
<feature type="transmembrane region" description="Helical" evidence="8">
    <location>
        <begin position="79"/>
        <end position="100"/>
    </location>
</feature>
<feature type="transmembrane region" description="Helical" evidence="8">
    <location>
        <begin position="41"/>
        <end position="67"/>
    </location>
</feature>
<evidence type="ECO:0000256" key="8">
    <source>
        <dbReference type="SAM" id="Phobius"/>
    </source>
</evidence>
<evidence type="ECO:0000256" key="7">
    <source>
        <dbReference type="ARBA" id="ARBA00023136"/>
    </source>
</evidence>
<dbReference type="KEGG" id="tae:TepiRe1_2162"/>
<dbReference type="GO" id="GO:0009372">
    <property type="term" value="P:quorum sensing"/>
    <property type="evidence" value="ECO:0007669"/>
    <property type="project" value="UniProtKB-KW"/>
</dbReference>
<dbReference type="KEGG" id="tep:TepRe1_2005"/>
<evidence type="ECO:0000256" key="2">
    <source>
        <dbReference type="ARBA" id="ARBA00022654"/>
    </source>
</evidence>
<dbReference type="GO" id="GO:0016020">
    <property type="term" value="C:membrane"/>
    <property type="evidence" value="ECO:0007669"/>
    <property type="project" value="InterPro"/>
</dbReference>
<dbReference type="eggNOG" id="COG4512">
    <property type="taxonomic scope" value="Bacteria"/>
</dbReference>
<dbReference type="GO" id="GO:0008233">
    <property type="term" value="F:peptidase activity"/>
    <property type="evidence" value="ECO:0007669"/>
    <property type="project" value="UniProtKB-KW"/>
</dbReference>
<sequence length="198" mass="22493">MLRSCSQKLSQIIISELGYEKYDKEILEYGFEIMLGMTFKFFSILTVSLVLHTLPETMLSLFAFASIRNFAGGAHLKTYASCYATGVCMFALNGLIIKYISFDTNHLIIVSDIFFIISLFITLKWVPAGTEKKVVSDLCTRQKLKGITIIILGVLFILTHMFYFIGNYNLLKAIFFGVLEGMLFVTPLGYKILRISYH</sequence>